<evidence type="ECO:0000313" key="1">
    <source>
        <dbReference type="EMBL" id="HGY10011.1"/>
    </source>
</evidence>
<reference evidence="1" key="1">
    <citation type="journal article" date="2020" name="mSystems">
        <title>Genome- and Community-Level Interaction Insights into Carbon Utilization and Element Cycling Functions of Hydrothermarchaeota in Hydrothermal Sediment.</title>
        <authorList>
            <person name="Zhou Z."/>
            <person name="Liu Y."/>
            <person name="Xu W."/>
            <person name="Pan J."/>
            <person name="Luo Z.H."/>
            <person name="Li M."/>
        </authorList>
    </citation>
    <scope>NUCLEOTIDE SEQUENCE [LARGE SCALE GENOMIC DNA]</scope>
    <source>
        <strain evidence="1">HyVt-570</strain>
    </source>
</reference>
<dbReference type="InterPro" id="IPR029056">
    <property type="entry name" value="Ribokinase-like"/>
</dbReference>
<evidence type="ECO:0008006" key="2">
    <source>
        <dbReference type="Google" id="ProtNLM"/>
    </source>
</evidence>
<proteinExistence type="predicted"/>
<dbReference type="Gene3D" id="3.40.1190.20">
    <property type="match status" value="1"/>
</dbReference>
<gene>
    <name evidence="1" type="ORF">ENK37_08190</name>
</gene>
<dbReference type="EMBL" id="DRPZ01000211">
    <property type="protein sequence ID" value="HGY10011.1"/>
    <property type="molecule type" value="Genomic_DNA"/>
</dbReference>
<dbReference type="SUPFAM" id="SSF53613">
    <property type="entry name" value="Ribokinase-like"/>
    <property type="match status" value="1"/>
</dbReference>
<sequence>MLLVLGELYAELTHSDEACLDVVLGGPLMRQALAARSAGVRTRVLGRVGRDAYGRAIKRLGQEHGLEWSLQEDADRPTSLLLAGEVPVAYRAADAHLSPPPESFFEGGRVLHAGAWIFGMDPARTVAVEVFREGLHQGLELSLDLRTARWALRTELAEVLRPFLPLAYMKTDADTLEALELRPGELFQWANTVLLFTEGKVRRMTLLAESDHKRPRTRAADEVYGRFLAGVARGEESGAALEQALRTARARGKAKDA</sequence>
<accession>A0A7C4V6Z8</accession>
<comment type="caution">
    <text evidence="1">The sequence shown here is derived from an EMBL/GenBank/DDBJ whole genome shotgun (WGS) entry which is preliminary data.</text>
</comment>
<organism evidence="1">
    <name type="scientific">Oceanithermus profundus</name>
    <dbReference type="NCBI Taxonomy" id="187137"/>
    <lineage>
        <taxon>Bacteria</taxon>
        <taxon>Thermotogati</taxon>
        <taxon>Deinococcota</taxon>
        <taxon>Deinococci</taxon>
        <taxon>Thermales</taxon>
        <taxon>Thermaceae</taxon>
        <taxon>Oceanithermus</taxon>
    </lineage>
</organism>
<protein>
    <recommendedName>
        <fullName evidence="2">Carbohydrate kinase</fullName>
    </recommendedName>
</protein>
<dbReference type="Proteomes" id="UP000885759">
    <property type="component" value="Unassembled WGS sequence"/>
</dbReference>
<name>A0A7C4V6Z8_9DEIN</name>
<dbReference type="AlphaFoldDB" id="A0A7C4V6Z8"/>